<evidence type="ECO:0000313" key="2">
    <source>
        <dbReference type="EMBL" id="EMJ5135905.1"/>
    </source>
</evidence>
<dbReference type="InterPro" id="IPR001387">
    <property type="entry name" value="Cro/C1-type_HTH"/>
</dbReference>
<evidence type="ECO:0000259" key="1">
    <source>
        <dbReference type="PROSITE" id="PS50943"/>
    </source>
</evidence>
<dbReference type="Gene3D" id="1.10.260.40">
    <property type="entry name" value="lambda repressor-like DNA-binding domains"/>
    <property type="match status" value="1"/>
</dbReference>
<dbReference type="PROSITE" id="PS50943">
    <property type="entry name" value="HTH_CROC1"/>
    <property type="match status" value="1"/>
</dbReference>
<feature type="domain" description="HTH cro/C1-type" evidence="1">
    <location>
        <begin position="22"/>
        <end position="76"/>
    </location>
</feature>
<dbReference type="InterPro" id="IPR010982">
    <property type="entry name" value="Lambda_DNA-bd_dom_sf"/>
</dbReference>
<proteinExistence type="predicted"/>
<reference evidence="2" key="1">
    <citation type="submission" date="2024-02" db="EMBL/GenBank/DDBJ databases">
        <authorList>
            <consortium name="Clinical and Environmental Microbiology Branch: Whole genome sequencing antimicrobial resistance pathogens in the healthcare setting"/>
        </authorList>
    </citation>
    <scope>NUCLEOTIDE SEQUENCE</scope>
    <source>
        <strain evidence="2">2021GO-0154</strain>
    </source>
</reference>
<sequence>MIEHESKKSDSQSLRKDIGIFIRESRISKSLTGTQLGNLLDVSQQQISRYENGITSINIETLDTILQILDIEWSEFYRKVLMVDVTNQIEKNKDSFPFYLHI</sequence>
<dbReference type="SUPFAM" id="SSF47413">
    <property type="entry name" value="lambda repressor-like DNA-binding domains"/>
    <property type="match status" value="1"/>
</dbReference>
<accession>A0AAI9GKL4</accession>
<organism evidence="2">
    <name type="scientific">Providencia stuartii</name>
    <dbReference type="NCBI Taxonomy" id="588"/>
    <lineage>
        <taxon>Bacteria</taxon>
        <taxon>Pseudomonadati</taxon>
        <taxon>Pseudomonadota</taxon>
        <taxon>Gammaproteobacteria</taxon>
        <taxon>Enterobacterales</taxon>
        <taxon>Morganellaceae</taxon>
        <taxon>Providencia</taxon>
    </lineage>
</organism>
<protein>
    <submittedName>
        <fullName evidence="2">Helix-turn-helix transcriptional regulator</fullName>
    </submittedName>
</protein>
<dbReference type="AlphaFoldDB" id="A0AAI9GKL4"/>
<dbReference type="Pfam" id="PF01381">
    <property type="entry name" value="HTH_3"/>
    <property type="match status" value="1"/>
</dbReference>
<dbReference type="GO" id="GO:0003677">
    <property type="term" value="F:DNA binding"/>
    <property type="evidence" value="ECO:0007669"/>
    <property type="project" value="InterPro"/>
</dbReference>
<comment type="caution">
    <text evidence="2">The sequence shown here is derived from an EMBL/GenBank/DDBJ whole genome shotgun (WGS) entry which is preliminary data.</text>
</comment>
<dbReference type="CDD" id="cd00093">
    <property type="entry name" value="HTH_XRE"/>
    <property type="match status" value="1"/>
</dbReference>
<name>A0AAI9GKL4_PROST</name>
<dbReference type="SMART" id="SM00530">
    <property type="entry name" value="HTH_XRE"/>
    <property type="match status" value="1"/>
</dbReference>
<dbReference type="EMBL" id="ABMABF030000014">
    <property type="protein sequence ID" value="EMJ5135905.1"/>
    <property type="molecule type" value="Genomic_DNA"/>
</dbReference>
<gene>
    <name evidence="2" type="ORF">RG298_003678</name>
</gene>